<accession>A0A7S1M701</accession>
<feature type="region of interest" description="Disordered" evidence="1">
    <location>
        <begin position="673"/>
        <end position="700"/>
    </location>
</feature>
<proteinExistence type="predicted"/>
<protein>
    <recommendedName>
        <fullName evidence="3">PIN domain-containing protein</fullName>
    </recommendedName>
</protein>
<evidence type="ECO:0008006" key="3">
    <source>
        <dbReference type="Google" id="ProtNLM"/>
    </source>
</evidence>
<reference evidence="2" key="1">
    <citation type="submission" date="2021-01" db="EMBL/GenBank/DDBJ databases">
        <authorList>
            <person name="Corre E."/>
            <person name="Pelletier E."/>
            <person name="Niang G."/>
            <person name="Scheremetjew M."/>
            <person name="Finn R."/>
            <person name="Kale V."/>
            <person name="Holt S."/>
            <person name="Cochrane G."/>
            <person name="Meng A."/>
            <person name="Brown T."/>
            <person name="Cohen L."/>
        </authorList>
    </citation>
    <scope>NUCLEOTIDE SEQUENCE</scope>
    <source>
        <strain evidence="2">CCAP 1951/1</strain>
    </source>
</reference>
<organism evidence="2">
    <name type="scientific">Neobodo designis</name>
    <name type="common">Flagellated protozoan</name>
    <name type="synonym">Bodo designis</name>
    <dbReference type="NCBI Taxonomy" id="312471"/>
    <lineage>
        <taxon>Eukaryota</taxon>
        <taxon>Discoba</taxon>
        <taxon>Euglenozoa</taxon>
        <taxon>Kinetoplastea</taxon>
        <taxon>Metakinetoplastina</taxon>
        <taxon>Neobodonida</taxon>
        <taxon>Neobodo</taxon>
    </lineage>
</organism>
<evidence type="ECO:0000313" key="2">
    <source>
        <dbReference type="EMBL" id="CAD9123634.1"/>
    </source>
</evidence>
<evidence type="ECO:0000256" key="1">
    <source>
        <dbReference type="SAM" id="MobiDB-lite"/>
    </source>
</evidence>
<dbReference type="EMBL" id="HBGF01028204">
    <property type="protein sequence ID" value="CAD9123634.1"/>
    <property type="molecule type" value="Transcribed_RNA"/>
</dbReference>
<gene>
    <name evidence="2" type="ORF">NDES1114_LOCUS18688</name>
</gene>
<feature type="compositionally biased region" description="Basic and acidic residues" evidence="1">
    <location>
        <begin position="675"/>
        <end position="689"/>
    </location>
</feature>
<sequence>MTTRFGQLVQQFGTNATLRDLRRALPDPHPWAIYDAVASKGIQDTDFDLIMHWTKRVGVLGKASLGQTALEQAARILRDRNRQAASSPAASWQFWCLCESQNALHTGVEFLAETTKTGHIRSPLHYVGLLNTINAHNNVHDAVEAGVELAEFCRRNHVWSSELHDGFVQLRQRSGGIDTRLEEFFSEHLPQLQDETGTIALTATFPALLDRKFRHFGWQLDRTQRSSLAVRESLYEHADVVALEAAAHRRDISTAVKLAGNMRDALIAHVTTGKTTATTAERMHMLQMNREYVSEITPELYHYIIIAMLDHPTLLQRTLERMREAGVQPLPETIVAAIRGLADSPAAQQRCFRMFWRSHQVDDIERARAFWECDVAKLVATANELSRCDFATRVGHEAGAETLIALISSAEAEFLGCHVPFDSIIATDPEAAMATRRVLEKTSETNCVNAIELLEEHCPTLNLSHVGAVRSFQDYVPAGDFAHDPESLRQLCMDACSLERNTRQPTIGLLDASFAEADPDWLHEAMMHCSVLIVPQVTLDELDATSRDGGITADERDTAHQALVAIRGATRSGACRILHVSECFAALSKPGAIDAGTNGIMVAVAQLLESIFESAARVVLCANDQELLDLAAHAALGTLRHQPTSVDPCSGDVVSTIPCTFIENCEPITRAAQRPKAEEKTDITHRRGTPESWLELMDGS</sequence>
<dbReference type="AlphaFoldDB" id="A0A7S1M701"/>
<name>A0A7S1M701_NEODS</name>